<evidence type="ECO:0000313" key="2">
    <source>
        <dbReference type="Proteomes" id="UP000004994"/>
    </source>
</evidence>
<organism evidence="1">
    <name type="scientific">Solanum lycopersicum</name>
    <name type="common">Tomato</name>
    <name type="synonym">Lycopersicon esculentum</name>
    <dbReference type="NCBI Taxonomy" id="4081"/>
    <lineage>
        <taxon>Eukaryota</taxon>
        <taxon>Viridiplantae</taxon>
        <taxon>Streptophyta</taxon>
        <taxon>Embryophyta</taxon>
        <taxon>Tracheophyta</taxon>
        <taxon>Spermatophyta</taxon>
        <taxon>Magnoliopsida</taxon>
        <taxon>eudicotyledons</taxon>
        <taxon>Gunneridae</taxon>
        <taxon>Pentapetalae</taxon>
        <taxon>asterids</taxon>
        <taxon>lamiids</taxon>
        <taxon>Solanales</taxon>
        <taxon>Solanaceae</taxon>
        <taxon>Solanoideae</taxon>
        <taxon>Solaneae</taxon>
        <taxon>Solanum</taxon>
        <taxon>Solanum subgen. Lycopersicon</taxon>
    </lineage>
</organism>
<reference evidence="1" key="2">
    <citation type="submission" date="2019-01" db="UniProtKB">
        <authorList>
            <consortium name="EnsemblPlants"/>
        </authorList>
    </citation>
    <scope>IDENTIFICATION</scope>
    <source>
        <strain evidence="1">cv. Heinz 1706</strain>
    </source>
</reference>
<dbReference type="AlphaFoldDB" id="A0A3Q7FJG4"/>
<dbReference type="InParanoid" id="A0A3Q7FJG4"/>
<protein>
    <submittedName>
        <fullName evidence="1">Uncharacterized protein</fullName>
    </submittedName>
</protein>
<name>A0A3Q7FJG4_SOLLC</name>
<dbReference type="Proteomes" id="UP000004994">
    <property type="component" value="Chromosome 3"/>
</dbReference>
<proteinExistence type="predicted"/>
<dbReference type="Gramene" id="Solyc03g044543.1.1">
    <property type="protein sequence ID" value="Solyc03g044543.1.1"/>
    <property type="gene ID" value="Solyc03g044543.1"/>
</dbReference>
<dbReference type="EnsemblPlants" id="Solyc03g044543.1.1">
    <property type="protein sequence ID" value="Solyc03g044543.1.1"/>
    <property type="gene ID" value="Solyc03g044543.1"/>
</dbReference>
<sequence length="123" mass="14270">MKYSISCFRVSPKTWEVVFYERSWPFTLLSKSSGEVFLSCGKSYGCILVKNDSKEPSIFDLTSLMFNPFYAKPKHLTFSRGKKNSQVHQMFYEYSDADWGVQLHAITFTVKKIVFLGKPRNKS</sequence>
<reference evidence="1" key="1">
    <citation type="journal article" date="2012" name="Nature">
        <title>The tomato genome sequence provides insights into fleshy fruit evolution.</title>
        <authorList>
            <consortium name="Tomato Genome Consortium"/>
        </authorList>
    </citation>
    <scope>NUCLEOTIDE SEQUENCE [LARGE SCALE GENOMIC DNA]</scope>
    <source>
        <strain evidence="1">cv. Heinz 1706</strain>
    </source>
</reference>
<evidence type="ECO:0000313" key="1">
    <source>
        <dbReference type="EnsemblPlants" id="Solyc03g044543.1.1"/>
    </source>
</evidence>
<accession>A0A3Q7FJG4</accession>
<keyword evidence="2" id="KW-1185">Reference proteome</keyword>